<protein>
    <submittedName>
        <fullName evidence="3">Uncharacterized protein</fullName>
    </submittedName>
</protein>
<dbReference type="AlphaFoldDB" id="A0A8H7IY88"/>
<sequence>MRSWEVIIWVAPFFLSYNVNGAPIASSLSDLIGHGAGADIVVANSCSLHRAEATHRFSDIARRAPVDKDKNKDKDKGKGKGPAPPDAPKKDQGQRPATSPSQSPATPPGQRPTTPQGQRPVTPPGRGEAYKLGECGTNKPGIVISKPAGTGSPSTSPKRPATGSPPRTPFTPTEDDDGDETDEDNLSNITPDRITGAKSMFVCTNMLMTFPAYPSSGEAVRTELWRNNIDAYNAARVNPCDNDYTLVKIPFPKHNKDRLHNRPGAAKQEEWQTEHTMDGQILKSFFQTLFEGFPATKKKPKVDPKLKRTEIPRQWRSSVGSIAATQTQCDYLQQFWEKRWPGKDNAMKYLLSQFPSKTNPTEFLFLPGRLNIKKAALFGVKPKNVVTLEKFKKMPLHQQIDELREVVLLTARIYKRLQEIEETDYMRVTDDYWVKQRGGSHADKDAPSENYAKVGLAQRWLTFMNGFVDDRTQRMAVLLEKLHYDLEQRWTVAQTYADLKREDKVELERRIQALKVHRKDKVNASKLHVKSLSRPSTPVTGNPGGGAGGQGIFAPNTPGSNQGTPMPNDGSPGVPDETPSKPAPGRPITIPIRPNPNAKPNTGSPGSPSS</sequence>
<feature type="compositionally biased region" description="Acidic residues" evidence="1">
    <location>
        <begin position="173"/>
        <end position="185"/>
    </location>
</feature>
<dbReference type="Proteomes" id="UP000651452">
    <property type="component" value="Unassembled WGS sequence"/>
</dbReference>
<feature type="compositionally biased region" description="Low complexity" evidence="1">
    <location>
        <begin position="586"/>
        <end position="598"/>
    </location>
</feature>
<feature type="compositionally biased region" description="Basic and acidic residues" evidence="1">
    <location>
        <begin position="59"/>
        <end position="78"/>
    </location>
</feature>
<keyword evidence="2" id="KW-0732">Signal</keyword>
<accession>A0A8H7IY88</accession>
<reference evidence="3" key="1">
    <citation type="submission" date="2018-12" db="EMBL/GenBank/DDBJ databases">
        <authorList>
            <person name="Syme R.A."/>
            <person name="Farfan-Caceres L."/>
            <person name="Lichtenzveig J."/>
        </authorList>
    </citation>
    <scope>NUCLEOTIDE SEQUENCE</scope>
    <source>
        <strain evidence="3">Al4</strain>
    </source>
</reference>
<feature type="chain" id="PRO_5034104583" evidence="2">
    <location>
        <begin position="22"/>
        <end position="610"/>
    </location>
</feature>
<feature type="compositionally biased region" description="Low complexity" evidence="1">
    <location>
        <begin position="111"/>
        <end position="127"/>
    </location>
</feature>
<dbReference type="EMBL" id="RZGK01000017">
    <property type="protein sequence ID" value="KAF9693005.1"/>
    <property type="molecule type" value="Genomic_DNA"/>
</dbReference>
<evidence type="ECO:0000313" key="3">
    <source>
        <dbReference type="EMBL" id="KAF9693005.1"/>
    </source>
</evidence>
<evidence type="ECO:0000313" key="4">
    <source>
        <dbReference type="Proteomes" id="UP000651452"/>
    </source>
</evidence>
<comment type="caution">
    <text evidence="3">The sequence shown here is derived from an EMBL/GenBank/DDBJ whole genome shotgun (WGS) entry which is preliminary data.</text>
</comment>
<reference evidence="3" key="2">
    <citation type="submission" date="2020-09" db="EMBL/GenBank/DDBJ databases">
        <title>Reference genome assembly for Australian Ascochyta lentis isolate Al4.</title>
        <authorList>
            <person name="Lee R.C."/>
            <person name="Farfan-Caceres L.M."/>
            <person name="Debler J.W."/>
            <person name="Williams A.H."/>
            <person name="Henares B.M."/>
        </authorList>
    </citation>
    <scope>NUCLEOTIDE SEQUENCE</scope>
    <source>
        <strain evidence="3">Al4</strain>
    </source>
</reference>
<feature type="signal peptide" evidence="2">
    <location>
        <begin position="1"/>
        <end position="21"/>
    </location>
</feature>
<feature type="compositionally biased region" description="Gly residues" evidence="1">
    <location>
        <begin position="542"/>
        <end position="551"/>
    </location>
</feature>
<dbReference type="OrthoDB" id="3784817at2759"/>
<feature type="region of interest" description="Disordered" evidence="1">
    <location>
        <begin position="519"/>
        <end position="610"/>
    </location>
</feature>
<keyword evidence="4" id="KW-1185">Reference proteome</keyword>
<organism evidence="3 4">
    <name type="scientific">Ascochyta lentis</name>
    <dbReference type="NCBI Taxonomy" id="205686"/>
    <lineage>
        <taxon>Eukaryota</taxon>
        <taxon>Fungi</taxon>
        <taxon>Dikarya</taxon>
        <taxon>Ascomycota</taxon>
        <taxon>Pezizomycotina</taxon>
        <taxon>Dothideomycetes</taxon>
        <taxon>Pleosporomycetidae</taxon>
        <taxon>Pleosporales</taxon>
        <taxon>Pleosporineae</taxon>
        <taxon>Didymellaceae</taxon>
        <taxon>Ascochyta</taxon>
    </lineage>
</organism>
<gene>
    <name evidence="3" type="ORF">EKO04_009149</name>
</gene>
<proteinExistence type="predicted"/>
<feature type="compositionally biased region" description="Polar residues" evidence="1">
    <location>
        <begin position="599"/>
        <end position="610"/>
    </location>
</feature>
<name>A0A8H7IY88_9PLEO</name>
<evidence type="ECO:0000256" key="1">
    <source>
        <dbReference type="SAM" id="MobiDB-lite"/>
    </source>
</evidence>
<feature type="region of interest" description="Disordered" evidence="1">
    <location>
        <begin position="59"/>
        <end position="192"/>
    </location>
</feature>
<evidence type="ECO:0000256" key="2">
    <source>
        <dbReference type="SAM" id="SignalP"/>
    </source>
</evidence>